<dbReference type="EMBL" id="BAAACF010000003">
    <property type="protein sequence ID" value="GAA0727585.1"/>
    <property type="molecule type" value="Genomic_DNA"/>
</dbReference>
<dbReference type="RefSeq" id="WP_343770215.1">
    <property type="nucleotide sequence ID" value="NZ_BAAACF010000003.1"/>
</dbReference>
<keyword evidence="2" id="KW-1185">Reference proteome</keyword>
<name>A0ABN1J3E3_9CLOT</name>
<dbReference type="Pfam" id="PF13710">
    <property type="entry name" value="ACT_5"/>
    <property type="match status" value="1"/>
</dbReference>
<dbReference type="Proteomes" id="UP001500339">
    <property type="component" value="Unassembled WGS sequence"/>
</dbReference>
<protein>
    <submittedName>
        <fullName evidence="1">ACT domain-containing protein</fullName>
    </submittedName>
</protein>
<reference evidence="1 2" key="1">
    <citation type="journal article" date="2019" name="Int. J. Syst. Evol. Microbiol.">
        <title>The Global Catalogue of Microorganisms (GCM) 10K type strain sequencing project: providing services to taxonomists for standard genome sequencing and annotation.</title>
        <authorList>
            <consortium name="The Broad Institute Genomics Platform"/>
            <consortium name="The Broad Institute Genome Sequencing Center for Infectious Disease"/>
            <person name="Wu L."/>
            <person name="Ma J."/>
        </authorList>
    </citation>
    <scope>NUCLEOTIDE SEQUENCE [LARGE SCALE GENOMIC DNA]</scope>
    <source>
        <strain evidence="1 2">JCM 1405</strain>
    </source>
</reference>
<organism evidence="1 2">
    <name type="scientific">Clostridium malenominatum</name>
    <dbReference type="NCBI Taxonomy" id="1539"/>
    <lineage>
        <taxon>Bacteria</taxon>
        <taxon>Bacillati</taxon>
        <taxon>Bacillota</taxon>
        <taxon>Clostridia</taxon>
        <taxon>Eubacteriales</taxon>
        <taxon>Clostridiaceae</taxon>
        <taxon>Clostridium</taxon>
    </lineage>
</organism>
<comment type="caution">
    <text evidence="1">The sequence shown here is derived from an EMBL/GenBank/DDBJ whole genome shotgun (WGS) entry which is preliminary data.</text>
</comment>
<evidence type="ECO:0000313" key="1">
    <source>
        <dbReference type="EMBL" id="GAA0727585.1"/>
    </source>
</evidence>
<proteinExistence type="predicted"/>
<evidence type="ECO:0000313" key="2">
    <source>
        <dbReference type="Proteomes" id="UP001500339"/>
    </source>
</evidence>
<accession>A0ABN1J3E3</accession>
<sequence>MVLYAELNQGIDSFVRIANFLRRKNIGVKSVNMESENDSNINLKIVLQDEALVNYVINNILKLEDVENIRIM</sequence>
<gene>
    <name evidence="1" type="ORF">GCM10008905_25350</name>
</gene>